<keyword evidence="2" id="KW-0863">Zinc-finger</keyword>
<comment type="caution">
    <text evidence="5">The sequence shown here is derived from an EMBL/GenBank/DDBJ whole genome shotgun (WGS) entry which is preliminary data.</text>
</comment>
<evidence type="ECO:0000256" key="1">
    <source>
        <dbReference type="ARBA" id="ARBA00022723"/>
    </source>
</evidence>
<organism evidence="5 6">
    <name type="scientific">Natrialba chahannaoensis JCM 10990</name>
    <dbReference type="NCBI Taxonomy" id="1227492"/>
    <lineage>
        <taxon>Archaea</taxon>
        <taxon>Methanobacteriati</taxon>
        <taxon>Methanobacteriota</taxon>
        <taxon>Stenosarchaea group</taxon>
        <taxon>Halobacteria</taxon>
        <taxon>Halobacteriales</taxon>
        <taxon>Natrialbaceae</taxon>
        <taxon>Natrialba</taxon>
    </lineage>
</organism>
<dbReference type="PANTHER" id="PTHR28082:SF1">
    <property type="entry name" value="HELPER OF TIM PROTEIN 13"/>
    <property type="match status" value="1"/>
</dbReference>
<keyword evidence="6" id="KW-1185">Reference proteome</keyword>
<dbReference type="PROSITE" id="PS51266">
    <property type="entry name" value="ZF_CHY"/>
    <property type="match status" value="1"/>
</dbReference>
<dbReference type="InterPro" id="IPR008913">
    <property type="entry name" value="Znf_CHY"/>
</dbReference>
<proteinExistence type="predicted"/>
<gene>
    <name evidence="5" type="ORF">C482_13219</name>
</gene>
<dbReference type="GO" id="GO:0008270">
    <property type="term" value="F:zinc ion binding"/>
    <property type="evidence" value="ECO:0007669"/>
    <property type="project" value="UniProtKB-KW"/>
</dbReference>
<dbReference type="STRING" id="1227492.C482_13219"/>
<name>M0AFT2_9EURY</name>
<keyword evidence="1" id="KW-0479">Metal-binding</keyword>
<feature type="domain" description="CHY-type" evidence="4">
    <location>
        <begin position="10"/>
        <end position="91"/>
    </location>
</feature>
<evidence type="ECO:0000259" key="4">
    <source>
        <dbReference type="PROSITE" id="PS51266"/>
    </source>
</evidence>
<dbReference type="PATRIC" id="fig|1227492.4.peg.2619"/>
<dbReference type="InterPro" id="IPR052604">
    <property type="entry name" value="Mito_Tim_assembly_helper"/>
</dbReference>
<dbReference type="OrthoDB" id="189683at2157"/>
<dbReference type="GO" id="GO:0045041">
    <property type="term" value="P:protein import into mitochondrial intermembrane space"/>
    <property type="evidence" value="ECO:0007669"/>
    <property type="project" value="TreeGrafter"/>
</dbReference>
<keyword evidence="3" id="KW-0862">Zinc</keyword>
<dbReference type="InterPro" id="IPR037274">
    <property type="entry name" value="Znf_CHY_sf"/>
</dbReference>
<dbReference type="SUPFAM" id="SSF161219">
    <property type="entry name" value="CHY zinc finger-like"/>
    <property type="match status" value="1"/>
</dbReference>
<evidence type="ECO:0000313" key="6">
    <source>
        <dbReference type="Proteomes" id="UP000011693"/>
    </source>
</evidence>
<dbReference type="PANTHER" id="PTHR28082">
    <property type="entry name" value="ZINC FINGER PROTEIN"/>
    <property type="match status" value="1"/>
</dbReference>
<protein>
    <submittedName>
        <fullName evidence="5">Zinc finger CHY domain-containing protein</fullName>
    </submittedName>
</protein>
<dbReference type="Pfam" id="PF05495">
    <property type="entry name" value="zf-CHY"/>
    <property type="match status" value="1"/>
</dbReference>
<dbReference type="PIRSF" id="PIRSF017292">
    <property type="entry name" value="UCP017292_Znf_CHY"/>
    <property type="match status" value="1"/>
</dbReference>
<evidence type="ECO:0000256" key="3">
    <source>
        <dbReference type="ARBA" id="ARBA00022833"/>
    </source>
</evidence>
<accession>M0AFT2</accession>
<dbReference type="RefSeq" id="WP_006168079.1">
    <property type="nucleotide sequence ID" value="NZ_AOIN01000067.1"/>
</dbReference>
<dbReference type="EMBL" id="AOIN01000067">
    <property type="protein sequence ID" value="ELY97585.1"/>
    <property type="molecule type" value="Genomic_DNA"/>
</dbReference>
<dbReference type="AlphaFoldDB" id="M0AFT2"/>
<sequence length="114" mass="12892">MSRLPIRGVDVGSDTRCDHYDSELDVVAFRFACCDAYYPCFQCHNAVTDHETVPWPKRRFDEPSVRCGVCDATFTVPDYLDCAYECPNCDAPFNPGCAAHAELYFEVNFETDGE</sequence>
<evidence type="ECO:0000313" key="5">
    <source>
        <dbReference type="EMBL" id="ELY97585.1"/>
    </source>
</evidence>
<evidence type="ECO:0000256" key="2">
    <source>
        <dbReference type="ARBA" id="ARBA00022771"/>
    </source>
</evidence>
<dbReference type="Proteomes" id="UP000011693">
    <property type="component" value="Unassembled WGS sequence"/>
</dbReference>
<dbReference type="InterPro" id="IPR016694">
    <property type="entry name" value="UCP017292"/>
</dbReference>
<reference evidence="5 6" key="1">
    <citation type="journal article" date="2014" name="PLoS Genet.">
        <title>Phylogenetically driven sequencing of extremely halophilic archaea reveals strategies for static and dynamic osmo-response.</title>
        <authorList>
            <person name="Becker E.A."/>
            <person name="Seitzer P.M."/>
            <person name="Tritt A."/>
            <person name="Larsen D."/>
            <person name="Krusor M."/>
            <person name="Yao A.I."/>
            <person name="Wu D."/>
            <person name="Madern D."/>
            <person name="Eisen J.A."/>
            <person name="Darling A.E."/>
            <person name="Facciotti M.T."/>
        </authorList>
    </citation>
    <scope>NUCLEOTIDE SEQUENCE [LARGE SCALE GENOMIC DNA]</scope>
    <source>
        <strain evidence="5 6">JCM 10990</strain>
    </source>
</reference>